<keyword evidence="2" id="KW-1185">Reference proteome</keyword>
<accession>A0A5N6UK81</accession>
<organism evidence="1 2">
    <name type="scientific">Aspergillus tamarii</name>
    <dbReference type="NCBI Taxonomy" id="41984"/>
    <lineage>
        <taxon>Eukaryota</taxon>
        <taxon>Fungi</taxon>
        <taxon>Dikarya</taxon>
        <taxon>Ascomycota</taxon>
        <taxon>Pezizomycotina</taxon>
        <taxon>Eurotiomycetes</taxon>
        <taxon>Eurotiomycetidae</taxon>
        <taxon>Eurotiales</taxon>
        <taxon>Aspergillaceae</taxon>
        <taxon>Aspergillus</taxon>
        <taxon>Aspergillus subgen. Circumdati</taxon>
    </lineage>
</organism>
<sequence>MALTTNSRLIRVPRVDFTSIKFPNIVTTPIDGRAADQSPDVHYLGPLDTVKRVVTITTANGEILPTQAPSTNSSWILHFHGPALSYNEVDTQLKNKIIQNLRDGFNTSGRDIIGFSFGYLSWTIIHILFVCN</sequence>
<evidence type="ECO:0000313" key="1">
    <source>
        <dbReference type="EMBL" id="KAE8158926.1"/>
    </source>
</evidence>
<proteinExistence type="predicted"/>
<dbReference type="AlphaFoldDB" id="A0A5N6UK81"/>
<evidence type="ECO:0000313" key="2">
    <source>
        <dbReference type="Proteomes" id="UP000326950"/>
    </source>
</evidence>
<dbReference type="OrthoDB" id="5322539at2759"/>
<dbReference type="EMBL" id="ML738685">
    <property type="protein sequence ID" value="KAE8158926.1"/>
    <property type="molecule type" value="Genomic_DNA"/>
</dbReference>
<gene>
    <name evidence="1" type="ORF">BDV40DRAFT_303770</name>
</gene>
<name>A0A5N6UK81_ASPTM</name>
<reference evidence="1 2" key="1">
    <citation type="submission" date="2019-04" db="EMBL/GenBank/DDBJ databases">
        <title>Friends and foes A comparative genomics study of 23 Aspergillus species from section Flavi.</title>
        <authorList>
            <consortium name="DOE Joint Genome Institute"/>
            <person name="Kjaerbolling I."/>
            <person name="Vesth T."/>
            <person name="Frisvad J.C."/>
            <person name="Nybo J.L."/>
            <person name="Theobald S."/>
            <person name="Kildgaard S."/>
            <person name="Isbrandt T."/>
            <person name="Kuo A."/>
            <person name="Sato A."/>
            <person name="Lyhne E.K."/>
            <person name="Kogle M.E."/>
            <person name="Wiebenga A."/>
            <person name="Kun R.S."/>
            <person name="Lubbers R.J."/>
            <person name="Makela M.R."/>
            <person name="Barry K."/>
            <person name="Chovatia M."/>
            <person name="Clum A."/>
            <person name="Daum C."/>
            <person name="Haridas S."/>
            <person name="He G."/>
            <person name="LaButti K."/>
            <person name="Lipzen A."/>
            <person name="Mondo S."/>
            <person name="Riley R."/>
            <person name="Salamov A."/>
            <person name="Simmons B.A."/>
            <person name="Magnuson J.K."/>
            <person name="Henrissat B."/>
            <person name="Mortensen U.H."/>
            <person name="Larsen T.O."/>
            <person name="Devries R.P."/>
            <person name="Grigoriev I.V."/>
            <person name="Machida M."/>
            <person name="Baker S.E."/>
            <person name="Andersen M.R."/>
        </authorList>
    </citation>
    <scope>NUCLEOTIDE SEQUENCE [LARGE SCALE GENOMIC DNA]</scope>
    <source>
        <strain evidence="1 2">CBS 117626</strain>
    </source>
</reference>
<dbReference type="Proteomes" id="UP000326950">
    <property type="component" value="Unassembled WGS sequence"/>
</dbReference>
<protein>
    <recommendedName>
        <fullName evidence="3">Alpha/Beta hydrolase protein</fullName>
    </recommendedName>
</protein>
<evidence type="ECO:0008006" key="3">
    <source>
        <dbReference type="Google" id="ProtNLM"/>
    </source>
</evidence>